<gene>
    <name evidence="8" type="ORF">C9F07_00490</name>
</gene>
<keyword evidence="8" id="KW-0969">Cilium</keyword>
<feature type="non-terminal residue" evidence="8">
    <location>
        <position position="1"/>
    </location>
</feature>
<name>A0A4Z0QLM2_SALET</name>
<evidence type="ECO:0000313" key="8">
    <source>
        <dbReference type="EMBL" id="TGE30159.1"/>
    </source>
</evidence>
<feature type="non-terminal residue" evidence="8">
    <location>
        <position position="77"/>
    </location>
</feature>
<dbReference type="GO" id="GO:0015031">
    <property type="term" value="P:protein transport"/>
    <property type="evidence" value="ECO:0007669"/>
    <property type="project" value="UniProtKB-KW"/>
</dbReference>
<dbReference type="InterPro" id="IPR002898">
    <property type="entry name" value="MotA_ExbB_proton_chnl"/>
</dbReference>
<keyword evidence="6" id="KW-0653">Protein transport</keyword>
<dbReference type="EMBL" id="PYKI01000078">
    <property type="protein sequence ID" value="TGE30159.1"/>
    <property type="molecule type" value="Genomic_DNA"/>
</dbReference>
<keyword evidence="2" id="KW-1003">Cell membrane</keyword>
<dbReference type="AlphaFoldDB" id="A0A4Z0QLM2"/>
<evidence type="ECO:0000313" key="9">
    <source>
        <dbReference type="Proteomes" id="UP000298196"/>
    </source>
</evidence>
<evidence type="ECO:0000259" key="7">
    <source>
        <dbReference type="Pfam" id="PF01618"/>
    </source>
</evidence>
<keyword evidence="8" id="KW-0282">Flagellum</keyword>
<sequence>PPVAVIRDFILDSLRLISRGNMKTFEIDAWMDEEIETHESEAEVPANSLAMLGDSLPAFGIVGAVMGVVHARASADR</sequence>
<evidence type="ECO:0000256" key="3">
    <source>
        <dbReference type="ARBA" id="ARBA00022692"/>
    </source>
</evidence>
<evidence type="ECO:0000256" key="4">
    <source>
        <dbReference type="ARBA" id="ARBA00022989"/>
    </source>
</evidence>
<organism evidence="8 9">
    <name type="scientific">Salmonella enterica subsp. enterica serovar Poona</name>
    <dbReference type="NCBI Taxonomy" id="436295"/>
    <lineage>
        <taxon>Bacteria</taxon>
        <taxon>Pseudomonadati</taxon>
        <taxon>Pseudomonadota</taxon>
        <taxon>Gammaproteobacteria</taxon>
        <taxon>Enterobacterales</taxon>
        <taxon>Enterobacteriaceae</taxon>
        <taxon>Salmonella</taxon>
    </lineage>
</organism>
<dbReference type="InterPro" id="IPR047055">
    <property type="entry name" value="MotA-like"/>
</dbReference>
<keyword evidence="5" id="KW-0472">Membrane</keyword>
<dbReference type="PANTHER" id="PTHR30433">
    <property type="entry name" value="CHEMOTAXIS PROTEIN MOTA"/>
    <property type="match status" value="1"/>
</dbReference>
<comment type="caution">
    <text evidence="8">The sequence shown here is derived from an EMBL/GenBank/DDBJ whole genome shotgun (WGS) entry which is preliminary data.</text>
</comment>
<dbReference type="GO" id="GO:0006935">
    <property type="term" value="P:chemotaxis"/>
    <property type="evidence" value="ECO:0007669"/>
    <property type="project" value="InterPro"/>
</dbReference>
<dbReference type="GO" id="GO:0071978">
    <property type="term" value="P:bacterial-type flagellum-dependent swarming motility"/>
    <property type="evidence" value="ECO:0007669"/>
    <property type="project" value="InterPro"/>
</dbReference>
<evidence type="ECO:0000256" key="1">
    <source>
        <dbReference type="ARBA" id="ARBA00004651"/>
    </source>
</evidence>
<reference evidence="8 9" key="1">
    <citation type="submission" date="2018-03" db="EMBL/GenBank/DDBJ databases">
        <title>Non-Typhoidal Salmonella genome sequencing and assembly.</title>
        <authorList>
            <person name="Matchawe C."/>
        </authorList>
    </citation>
    <scope>NUCLEOTIDE SEQUENCE [LARGE SCALE GENOMIC DNA]</scope>
    <source>
        <strain evidence="8 9">22sa</strain>
    </source>
</reference>
<comment type="similarity">
    <text evidence="6">Belongs to the exbB/tolQ family.</text>
</comment>
<dbReference type="GO" id="GO:0005886">
    <property type="term" value="C:plasma membrane"/>
    <property type="evidence" value="ECO:0007669"/>
    <property type="project" value="UniProtKB-SubCell"/>
</dbReference>
<keyword evidence="9" id="KW-1185">Reference proteome</keyword>
<keyword evidence="8" id="KW-0966">Cell projection</keyword>
<evidence type="ECO:0000256" key="2">
    <source>
        <dbReference type="ARBA" id="ARBA00022475"/>
    </source>
</evidence>
<dbReference type="Pfam" id="PF01618">
    <property type="entry name" value="MotA_ExbB"/>
    <property type="match status" value="1"/>
</dbReference>
<proteinExistence type="inferred from homology"/>
<comment type="subcellular location">
    <subcellularLocation>
        <location evidence="1">Cell membrane</location>
        <topology evidence="1">Multi-pass membrane protein</topology>
    </subcellularLocation>
    <subcellularLocation>
        <location evidence="6">Membrane</location>
        <topology evidence="6">Multi-pass membrane protein</topology>
    </subcellularLocation>
</comment>
<evidence type="ECO:0000256" key="5">
    <source>
        <dbReference type="ARBA" id="ARBA00023136"/>
    </source>
</evidence>
<dbReference type="Proteomes" id="UP000298196">
    <property type="component" value="Unassembled WGS sequence"/>
</dbReference>
<protein>
    <submittedName>
        <fullName evidence="8">Flagellar motor stator protein MotA</fullName>
    </submittedName>
</protein>
<feature type="domain" description="MotA/TolQ/ExbB proton channel" evidence="7">
    <location>
        <begin position="7"/>
        <end position="71"/>
    </location>
</feature>
<accession>A0A4Z0QLM2</accession>
<keyword evidence="6" id="KW-0813">Transport</keyword>
<dbReference type="PANTHER" id="PTHR30433:SF4">
    <property type="entry name" value="MOTILITY PROTEIN A"/>
    <property type="match status" value="1"/>
</dbReference>
<evidence type="ECO:0000256" key="6">
    <source>
        <dbReference type="RuleBase" id="RU004057"/>
    </source>
</evidence>
<keyword evidence="3" id="KW-0812">Transmembrane</keyword>
<keyword evidence="4" id="KW-1133">Transmembrane helix</keyword>